<dbReference type="InterPro" id="IPR000719">
    <property type="entry name" value="Prot_kinase_dom"/>
</dbReference>
<dbReference type="SUPFAM" id="SSF56112">
    <property type="entry name" value="Protein kinase-like (PK-like)"/>
    <property type="match status" value="1"/>
</dbReference>
<dbReference type="Gene3D" id="1.10.510.10">
    <property type="entry name" value="Transferase(Phosphotransferase) domain 1"/>
    <property type="match status" value="1"/>
</dbReference>
<name>A0AAD4Q6X9_9AGAM</name>
<evidence type="ECO:0000259" key="1">
    <source>
        <dbReference type="PROSITE" id="PS50011"/>
    </source>
</evidence>
<dbReference type="InterPro" id="IPR011009">
    <property type="entry name" value="Kinase-like_dom_sf"/>
</dbReference>
<accession>A0AAD4Q6X9</accession>
<feature type="domain" description="Protein kinase" evidence="1">
    <location>
        <begin position="37"/>
        <end position="369"/>
    </location>
</feature>
<evidence type="ECO:0000313" key="3">
    <source>
        <dbReference type="Proteomes" id="UP001201163"/>
    </source>
</evidence>
<dbReference type="GO" id="GO:0005634">
    <property type="term" value="C:nucleus"/>
    <property type="evidence" value="ECO:0007669"/>
    <property type="project" value="TreeGrafter"/>
</dbReference>
<evidence type="ECO:0000313" key="2">
    <source>
        <dbReference type="EMBL" id="KAH8976706.1"/>
    </source>
</evidence>
<protein>
    <recommendedName>
        <fullName evidence="1">Protein kinase domain-containing protein</fullName>
    </recommendedName>
</protein>
<sequence>MILPGLTPPPNYRGPVKLSVYEIKWRDRQTFLASKGYMLRPRLRPGWTPSWILAGKHYEFFEDSARLPLRPFLVDATRMSDNKLVYIKEVKTGDLESRIALALSDIEDPANHSVPILDTFVDSLDKSISYLVMPFLRMSDDPAFDVVEEAIDFADQVLEGLAFMHSRGVAHRDTSLKNILMDASQMFPCGFHPVRDSFLPHDLSTPAPMIHRVNVEVKYYFVDYGISSYFPEGTERQLVIGLAGRDRDVPELSDEVPYDPFKVDIFTIGNVLRREFVAKYSNLGFFKPLIKAMMQSDSSRRPSAEHALQQWRTIRGRINFLHRFWRLRHRDEPLWALPLLDFFYALASIPHFTRLLGRSLRLMFARIYS</sequence>
<dbReference type="EMBL" id="JAKELL010000480">
    <property type="protein sequence ID" value="KAH8976706.1"/>
    <property type="molecule type" value="Genomic_DNA"/>
</dbReference>
<gene>
    <name evidence="2" type="ORF">EDB92DRAFT_1925710</name>
</gene>
<dbReference type="PANTHER" id="PTHR44167">
    <property type="entry name" value="OVARIAN-SPECIFIC SERINE/THREONINE-PROTEIN KINASE LOK-RELATED"/>
    <property type="match status" value="1"/>
</dbReference>
<dbReference type="GO" id="GO:0005524">
    <property type="term" value="F:ATP binding"/>
    <property type="evidence" value="ECO:0007669"/>
    <property type="project" value="InterPro"/>
</dbReference>
<dbReference type="GO" id="GO:0004674">
    <property type="term" value="F:protein serine/threonine kinase activity"/>
    <property type="evidence" value="ECO:0007669"/>
    <property type="project" value="TreeGrafter"/>
</dbReference>
<comment type="caution">
    <text evidence="2">The sequence shown here is derived from an EMBL/GenBank/DDBJ whole genome shotgun (WGS) entry which is preliminary data.</text>
</comment>
<organism evidence="2 3">
    <name type="scientific">Lactarius akahatsu</name>
    <dbReference type="NCBI Taxonomy" id="416441"/>
    <lineage>
        <taxon>Eukaryota</taxon>
        <taxon>Fungi</taxon>
        <taxon>Dikarya</taxon>
        <taxon>Basidiomycota</taxon>
        <taxon>Agaricomycotina</taxon>
        <taxon>Agaricomycetes</taxon>
        <taxon>Russulales</taxon>
        <taxon>Russulaceae</taxon>
        <taxon>Lactarius</taxon>
    </lineage>
</organism>
<dbReference type="GO" id="GO:0044773">
    <property type="term" value="P:mitotic DNA damage checkpoint signaling"/>
    <property type="evidence" value="ECO:0007669"/>
    <property type="project" value="TreeGrafter"/>
</dbReference>
<dbReference type="PANTHER" id="PTHR44167:SF30">
    <property type="entry name" value="PHOSPHORYLASE KINASE"/>
    <property type="match status" value="1"/>
</dbReference>
<proteinExistence type="predicted"/>
<dbReference type="AlphaFoldDB" id="A0AAD4Q6X9"/>
<keyword evidence="3" id="KW-1185">Reference proteome</keyword>
<dbReference type="Proteomes" id="UP001201163">
    <property type="component" value="Unassembled WGS sequence"/>
</dbReference>
<dbReference type="PROSITE" id="PS50011">
    <property type="entry name" value="PROTEIN_KINASE_DOM"/>
    <property type="match status" value="1"/>
</dbReference>
<dbReference type="SMART" id="SM00220">
    <property type="entry name" value="S_TKc"/>
    <property type="match status" value="1"/>
</dbReference>
<reference evidence="2" key="1">
    <citation type="submission" date="2022-01" db="EMBL/GenBank/DDBJ databases">
        <title>Comparative genomics reveals a dynamic genome evolution in the ectomycorrhizal milk-cap (Lactarius) mushrooms.</title>
        <authorList>
            <consortium name="DOE Joint Genome Institute"/>
            <person name="Lebreton A."/>
            <person name="Tang N."/>
            <person name="Kuo A."/>
            <person name="LaButti K."/>
            <person name="Drula E."/>
            <person name="Barry K."/>
            <person name="Clum A."/>
            <person name="Lipzen A."/>
            <person name="Mousain D."/>
            <person name="Ng V."/>
            <person name="Wang R."/>
            <person name="Wang X."/>
            <person name="Dai Y."/>
            <person name="Henrissat B."/>
            <person name="Grigoriev I.V."/>
            <person name="Guerin-Laguette A."/>
            <person name="Yu F."/>
            <person name="Martin F.M."/>
        </authorList>
    </citation>
    <scope>NUCLEOTIDE SEQUENCE</scope>
    <source>
        <strain evidence="2">QP</strain>
    </source>
</reference>